<feature type="domain" description="Starter acyltransferase (SAT)" evidence="2">
    <location>
        <begin position="4"/>
        <end position="220"/>
    </location>
</feature>
<dbReference type="InterPro" id="IPR016035">
    <property type="entry name" value="Acyl_Trfase/lysoPLipase"/>
</dbReference>
<dbReference type="EMBL" id="ML003080">
    <property type="protein sequence ID" value="RKP34758.1"/>
    <property type="molecule type" value="Genomic_DNA"/>
</dbReference>
<dbReference type="PANTHER" id="PTHR10982">
    <property type="entry name" value="MALONYL COA-ACYL CARRIER PROTEIN TRANSACYLASE"/>
    <property type="match status" value="1"/>
</dbReference>
<evidence type="ECO:0000313" key="3">
    <source>
        <dbReference type="EMBL" id="RKP34758.1"/>
    </source>
</evidence>
<evidence type="ECO:0000313" key="4">
    <source>
        <dbReference type="Proteomes" id="UP000268162"/>
    </source>
</evidence>
<dbReference type="InterPro" id="IPR003965">
    <property type="entry name" value="Fatty_acid_synthase"/>
</dbReference>
<dbReference type="InterPro" id="IPR013785">
    <property type="entry name" value="Aldolase_TIM"/>
</dbReference>
<dbReference type="InterPro" id="IPR032088">
    <property type="entry name" value="SAT"/>
</dbReference>
<feature type="non-terminal residue" evidence="3">
    <location>
        <position position="422"/>
    </location>
</feature>
<organism evidence="3 4">
    <name type="scientific">Dimargaris cristalligena</name>
    <dbReference type="NCBI Taxonomy" id="215637"/>
    <lineage>
        <taxon>Eukaryota</taxon>
        <taxon>Fungi</taxon>
        <taxon>Fungi incertae sedis</taxon>
        <taxon>Zoopagomycota</taxon>
        <taxon>Kickxellomycotina</taxon>
        <taxon>Dimargaritomycetes</taxon>
        <taxon>Dimargaritales</taxon>
        <taxon>Dimargaritaceae</taxon>
        <taxon>Dimargaris</taxon>
    </lineage>
</organism>
<sequence>MSEVLRRYAANPDTSTIHSKGLDVLGWLERPSTQPDDEYLVSAPVSPALIGLTQLMHYVVMCRTLDLTPGQVRSHFVAATGHSQGIISAAVIAASSSWESFYQNAERGLGLLFWLGTRAQQVYPATTLNPVILQDSLNHNEGTPSPMLAITHLRYADVVQHVELTNSHLPEDRRISIALVNGPRSCVCTGPPQSLYGLNLRLRKLKAPSGADQSRIPFSKRHLKISTRFLPVTVPFHSVYLKAATDLIAQDIEKYQLRFDGMDLAIPLLATDTGADLRDHSNISLEMIAQTCNRTAYWVKSTAVPDVTHILDFGPGGVSGIGSLTNRNKEGTGVRIVFAGALTGTRKNISYKPALFDSRPESVQYSPDWSRDFRPQLVRTTCDDQLHIETRMSRLLGKPPLMVAGMTPSTVSSKFVAAVLNS</sequence>
<keyword evidence="4" id="KW-1185">Reference proteome</keyword>
<dbReference type="PANTHER" id="PTHR10982:SF21">
    <property type="entry name" value="FATTY ACID SYNTHASE SUBUNIT BETA"/>
    <property type="match status" value="1"/>
</dbReference>
<dbReference type="Pfam" id="PF16073">
    <property type="entry name" value="SAT"/>
    <property type="match status" value="1"/>
</dbReference>
<name>A0A4P9ZNN5_9FUNG</name>
<proteinExistence type="predicted"/>
<dbReference type="PRINTS" id="PR01483">
    <property type="entry name" value="FASYNTHASE"/>
</dbReference>
<evidence type="ECO:0000259" key="2">
    <source>
        <dbReference type="Pfam" id="PF16073"/>
    </source>
</evidence>
<dbReference type="AlphaFoldDB" id="A0A4P9ZNN5"/>
<reference evidence="4" key="1">
    <citation type="journal article" date="2018" name="Nat. Microbiol.">
        <title>Leveraging single-cell genomics to expand the fungal tree of life.</title>
        <authorList>
            <person name="Ahrendt S.R."/>
            <person name="Quandt C.A."/>
            <person name="Ciobanu D."/>
            <person name="Clum A."/>
            <person name="Salamov A."/>
            <person name="Andreopoulos B."/>
            <person name="Cheng J.F."/>
            <person name="Woyke T."/>
            <person name="Pelin A."/>
            <person name="Henrissat B."/>
            <person name="Reynolds N.K."/>
            <person name="Benny G.L."/>
            <person name="Smith M.E."/>
            <person name="James T.Y."/>
            <person name="Grigoriev I.V."/>
        </authorList>
    </citation>
    <scope>NUCLEOTIDE SEQUENCE [LARGE SCALE GENOMIC DNA]</scope>
    <source>
        <strain evidence="4">RSA 468</strain>
    </source>
</reference>
<dbReference type="GO" id="GO:0004312">
    <property type="term" value="F:fatty acid synthase activity"/>
    <property type="evidence" value="ECO:0007669"/>
    <property type="project" value="InterPro"/>
</dbReference>
<dbReference type="Gene3D" id="3.20.20.70">
    <property type="entry name" value="Aldolase class I"/>
    <property type="match status" value="1"/>
</dbReference>
<dbReference type="InterPro" id="IPR050830">
    <property type="entry name" value="Fungal_FAS"/>
</dbReference>
<dbReference type="GO" id="GO:0006633">
    <property type="term" value="P:fatty acid biosynthetic process"/>
    <property type="evidence" value="ECO:0007669"/>
    <property type="project" value="InterPro"/>
</dbReference>
<evidence type="ECO:0000256" key="1">
    <source>
        <dbReference type="ARBA" id="ARBA00022679"/>
    </source>
</evidence>
<dbReference type="Gene3D" id="6.20.240.10">
    <property type="match status" value="1"/>
</dbReference>
<gene>
    <name evidence="3" type="ORF">BJ085DRAFT_22588</name>
</gene>
<dbReference type="GO" id="GO:0005835">
    <property type="term" value="C:fatty acid synthase complex"/>
    <property type="evidence" value="ECO:0007669"/>
    <property type="project" value="InterPro"/>
</dbReference>
<dbReference type="Proteomes" id="UP000268162">
    <property type="component" value="Unassembled WGS sequence"/>
</dbReference>
<dbReference type="SUPFAM" id="SSF52151">
    <property type="entry name" value="FabD/lysophospholipase-like"/>
    <property type="match status" value="1"/>
</dbReference>
<dbReference type="Gene3D" id="3.40.366.10">
    <property type="entry name" value="Malonyl-Coenzyme A Acyl Carrier Protein, domain 2"/>
    <property type="match status" value="2"/>
</dbReference>
<accession>A0A4P9ZNN5</accession>
<keyword evidence="1" id="KW-0808">Transferase</keyword>
<dbReference type="STRING" id="215637.A0A4P9ZNN5"/>
<protein>
    <submittedName>
        <fullName evidence="3">Fatty acid synthase beta subunit</fullName>
    </submittedName>
</protein>
<dbReference type="InterPro" id="IPR001227">
    <property type="entry name" value="Ac_transferase_dom_sf"/>
</dbReference>